<gene>
    <name evidence="1" type="ORF">CBLFYP62_00074</name>
</gene>
<accession>A0A6N3BHX5</accession>
<protein>
    <submittedName>
        <fullName evidence="1">Uncharacterized protein</fullName>
    </submittedName>
</protein>
<name>A0A6N3BHX5_CLOBU</name>
<reference evidence="1" key="1">
    <citation type="submission" date="2019-11" db="EMBL/GenBank/DDBJ databases">
        <authorList>
            <person name="Feng L."/>
        </authorList>
    </citation>
    <scope>NUCLEOTIDE SEQUENCE</scope>
    <source>
        <strain evidence="1">CButyricumLFYP62</strain>
    </source>
</reference>
<dbReference type="RefSeq" id="WP_156736500.1">
    <property type="nucleotide sequence ID" value="NZ_CACRTU010000012.1"/>
</dbReference>
<evidence type="ECO:0000313" key="1">
    <source>
        <dbReference type="EMBL" id="VYU03582.1"/>
    </source>
</evidence>
<dbReference type="AlphaFoldDB" id="A0A6N3BHX5"/>
<dbReference type="EMBL" id="CACRTU010000012">
    <property type="protein sequence ID" value="VYU03582.1"/>
    <property type="molecule type" value="Genomic_DNA"/>
</dbReference>
<organism evidence="1">
    <name type="scientific">Clostridium butyricum</name>
    <dbReference type="NCBI Taxonomy" id="1492"/>
    <lineage>
        <taxon>Bacteria</taxon>
        <taxon>Bacillati</taxon>
        <taxon>Bacillota</taxon>
        <taxon>Clostridia</taxon>
        <taxon>Eubacteriales</taxon>
        <taxon>Clostridiaceae</taxon>
        <taxon>Clostridium</taxon>
    </lineage>
</organism>
<proteinExistence type="predicted"/>
<sequence length="133" mass="15679">MKEKLIKLLDALETKSLAYIFKGVMESQGVRKYDGRRKDNTNTYYAEGKCDNWNRVFCIYYKDSTDPGEEDLEITLRKRSGYYLIIERKNKRAVEVTWSLKENGVVISTYDEKLFGEILKDHKVLFDSLFKLV</sequence>